<protein>
    <submittedName>
        <fullName evidence="1">Uncharacterized protein</fullName>
    </submittedName>
</protein>
<evidence type="ECO:0000313" key="2">
    <source>
        <dbReference type="Proteomes" id="UP000182624"/>
    </source>
</evidence>
<reference evidence="2" key="1">
    <citation type="submission" date="2016-10" db="EMBL/GenBank/DDBJ databases">
        <authorList>
            <person name="Varghese N."/>
            <person name="Submissions S."/>
        </authorList>
    </citation>
    <scope>NUCLEOTIDE SEQUENCE [LARGE SCALE GENOMIC DNA]</scope>
    <source>
        <strain evidence="2">P18</strain>
    </source>
</reference>
<dbReference type="RefSeq" id="WP_074885867.1">
    <property type="nucleotide sequence ID" value="NZ_FOXO01000007.1"/>
</dbReference>
<keyword evidence="2" id="KW-1185">Reference proteome</keyword>
<dbReference type="Proteomes" id="UP000182624">
    <property type="component" value="Unassembled WGS sequence"/>
</dbReference>
<name>A0A1I5SV38_9FIRM</name>
<dbReference type="OrthoDB" id="2083088at2"/>
<gene>
    <name evidence="1" type="ORF">SAMN04487928_10779</name>
</gene>
<sequence>MRFEESPATEEEDSYGYRIEWNNYYPKMDGNGLGPGSMPGGGFDNAWEQFTKMREGIKYSGVKLIKIDKDGNETVYAS</sequence>
<accession>A0A1I5SV38</accession>
<dbReference type="AlphaFoldDB" id="A0A1I5SV38"/>
<proteinExistence type="predicted"/>
<organism evidence="1 2">
    <name type="scientific">Butyrivibrio proteoclasticus</name>
    <dbReference type="NCBI Taxonomy" id="43305"/>
    <lineage>
        <taxon>Bacteria</taxon>
        <taxon>Bacillati</taxon>
        <taxon>Bacillota</taxon>
        <taxon>Clostridia</taxon>
        <taxon>Lachnospirales</taxon>
        <taxon>Lachnospiraceae</taxon>
        <taxon>Butyrivibrio</taxon>
    </lineage>
</organism>
<dbReference type="EMBL" id="FOXO01000007">
    <property type="protein sequence ID" value="SFP74632.1"/>
    <property type="molecule type" value="Genomic_DNA"/>
</dbReference>
<evidence type="ECO:0000313" key="1">
    <source>
        <dbReference type="EMBL" id="SFP74632.1"/>
    </source>
</evidence>